<proteinExistence type="predicted"/>
<gene>
    <name evidence="1" type="ORF">CCAM_LOCUS24649</name>
</gene>
<sequence>MQMFLGRDEIIQDWRSFRSLHFLENVLISSFYKKAEEVGHWTKESEVAVGKLLEVCCLACWVLPLKGWASDYYPVKNRYSNTFYNLVQRRQRKKSFQQLGIRFHSSPTRRLYFRALAMIKPSVDDEYDVMIEENTEIDARRARFPCCIVWTPLPVMSWFIPLIGHIGICREDGVILDFAGPNFVCVDNFAFGAPARYVQIRKNECRVSRYPAPYERENSCEIGSDMATWDGALHKSTEEFQHLSYNLLTCNCHSFVANALNRLGFQGGGWNVVSVAVFLALNGQWVRKTSIFRAYLPVLISKAMIPGAIFFCGLLLKSPVKPSGPAALLGSRFHIASLTSSSEGRLMRVWFSASLTRFSLFLMVCCGWRKNRNFWITQMLDMSIIMASISSSSEGVGEGLSEGHSTVRPPLFDRTNYTYWKERMRIYIRSINFQLWLIIKNGETMPMKKVGEITIPKKEEEYDAEDIKKVEAFEKAKHIIFCEINPDDYRKISSCSTAKEMWDKLEVTYEGEITFKIPRNIKFVPSDIDSLVDTSFDQSTDTPKRDAWFTLMSNNNHNLTLRSILDKDKLTGSNFLDWQRNLVIVLRLEKKGYMLERAIPPVPATNASRAIKDTYEKHVNDDNEVACLMLATMTSDLQKHHESMKAYDMIIHLRQLYQGQARHERFQISKALFSCKLSVGNPVGPHVLKMIGYVQTLEKLGFELRTELATNLILQSLPELYKRFVVVRIKDQR</sequence>
<dbReference type="PANTHER" id="PTHR20921:SF0">
    <property type="entry name" value="TRANSMEMBRANE PROTEIN 222"/>
    <property type="match status" value="1"/>
</dbReference>
<dbReference type="GO" id="GO:0005783">
    <property type="term" value="C:endoplasmic reticulum"/>
    <property type="evidence" value="ECO:0007669"/>
    <property type="project" value="TreeGrafter"/>
</dbReference>
<accession>A0A484M284</accession>
<dbReference type="EMBL" id="OOIL02002458">
    <property type="protein sequence ID" value="VFQ82873.1"/>
    <property type="molecule type" value="Genomic_DNA"/>
</dbReference>
<dbReference type="AlphaFoldDB" id="A0A484M284"/>
<keyword evidence="2" id="KW-1185">Reference proteome</keyword>
<dbReference type="GO" id="GO:0009723">
    <property type="term" value="P:response to ethylene"/>
    <property type="evidence" value="ECO:0007669"/>
    <property type="project" value="TreeGrafter"/>
</dbReference>
<dbReference type="GO" id="GO:0005794">
    <property type="term" value="C:Golgi apparatus"/>
    <property type="evidence" value="ECO:0007669"/>
    <property type="project" value="TreeGrafter"/>
</dbReference>
<dbReference type="Pfam" id="PF14223">
    <property type="entry name" value="Retrotran_gag_2"/>
    <property type="match status" value="2"/>
</dbReference>
<name>A0A484M284_9ASTE</name>
<protein>
    <recommendedName>
        <fullName evidence="3">DUF4219 domain-containing protein</fullName>
    </recommendedName>
</protein>
<dbReference type="Pfam" id="PF05608">
    <property type="entry name" value="RTE1"/>
    <property type="match status" value="1"/>
</dbReference>
<dbReference type="OrthoDB" id="1920930at2759"/>
<dbReference type="InterPro" id="IPR008496">
    <property type="entry name" value="TMEM222/RTE1"/>
</dbReference>
<evidence type="ECO:0000313" key="1">
    <source>
        <dbReference type="EMBL" id="VFQ82873.1"/>
    </source>
</evidence>
<evidence type="ECO:0000313" key="2">
    <source>
        <dbReference type="Proteomes" id="UP000595140"/>
    </source>
</evidence>
<dbReference type="Proteomes" id="UP000595140">
    <property type="component" value="Unassembled WGS sequence"/>
</dbReference>
<reference evidence="1 2" key="1">
    <citation type="submission" date="2018-04" db="EMBL/GenBank/DDBJ databases">
        <authorList>
            <person name="Vogel A."/>
        </authorList>
    </citation>
    <scope>NUCLEOTIDE SEQUENCE [LARGE SCALE GENOMIC DNA]</scope>
</reference>
<evidence type="ECO:0008006" key="3">
    <source>
        <dbReference type="Google" id="ProtNLM"/>
    </source>
</evidence>
<dbReference type="PANTHER" id="PTHR20921">
    <property type="entry name" value="TRANSMEMBRANE PROTEIN 222"/>
    <property type="match status" value="1"/>
</dbReference>
<organism evidence="1 2">
    <name type="scientific">Cuscuta campestris</name>
    <dbReference type="NCBI Taxonomy" id="132261"/>
    <lineage>
        <taxon>Eukaryota</taxon>
        <taxon>Viridiplantae</taxon>
        <taxon>Streptophyta</taxon>
        <taxon>Embryophyta</taxon>
        <taxon>Tracheophyta</taxon>
        <taxon>Spermatophyta</taxon>
        <taxon>Magnoliopsida</taxon>
        <taxon>eudicotyledons</taxon>
        <taxon>Gunneridae</taxon>
        <taxon>Pentapetalae</taxon>
        <taxon>asterids</taxon>
        <taxon>lamiids</taxon>
        <taxon>Solanales</taxon>
        <taxon>Convolvulaceae</taxon>
        <taxon>Cuscuteae</taxon>
        <taxon>Cuscuta</taxon>
        <taxon>Cuscuta subgen. Grammica</taxon>
        <taxon>Cuscuta sect. Cleistogrammica</taxon>
    </lineage>
</organism>
<dbReference type="GO" id="GO:0010104">
    <property type="term" value="P:regulation of ethylene-activated signaling pathway"/>
    <property type="evidence" value="ECO:0007669"/>
    <property type="project" value="TreeGrafter"/>
</dbReference>